<feature type="compositionally biased region" description="Gly residues" evidence="1">
    <location>
        <begin position="71"/>
        <end position="83"/>
    </location>
</feature>
<evidence type="ECO:0000256" key="1">
    <source>
        <dbReference type="SAM" id="MobiDB-lite"/>
    </source>
</evidence>
<feature type="non-terminal residue" evidence="2">
    <location>
        <position position="178"/>
    </location>
</feature>
<dbReference type="AlphaFoldDB" id="A0A7J6LAM5"/>
<evidence type="ECO:0000313" key="2">
    <source>
        <dbReference type="EMBL" id="KAF4656242.1"/>
    </source>
</evidence>
<feature type="compositionally biased region" description="Basic residues" evidence="1">
    <location>
        <begin position="169"/>
        <end position="178"/>
    </location>
</feature>
<dbReference type="Proteomes" id="UP000591131">
    <property type="component" value="Unassembled WGS sequence"/>
</dbReference>
<dbReference type="EMBL" id="JAAPAO010000610">
    <property type="protein sequence ID" value="KAF4656242.1"/>
    <property type="molecule type" value="Genomic_DNA"/>
</dbReference>
<keyword evidence="3" id="KW-1185">Reference proteome</keyword>
<sequence>MGSSDKDKSLKKVETKENDDIVMTGEPPLWAWQLKHDIEEVRKIEVKVDALAMALKEIKQVISEAAVSSGTGNGQVPGSGYQSGAGTVMGISSGSGDVQVSGSGYQGGVSTGTGGASGGGSGGASGAGSSSGKIHELRNLQDDKKARYEIPSSTASHEFISDDIDVSKASKRAKAMGT</sequence>
<feature type="compositionally biased region" description="Basic and acidic residues" evidence="1">
    <location>
        <begin position="133"/>
        <end position="148"/>
    </location>
</feature>
<feature type="compositionally biased region" description="Low complexity" evidence="1">
    <location>
        <begin position="92"/>
        <end position="103"/>
    </location>
</feature>
<gene>
    <name evidence="2" type="ORF">FOL47_009083</name>
</gene>
<name>A0A7J6LAM5_PERCH</name>
<accession>A0A7J6LAM5</accession>
<feature type="compositionally biased region" description="Gly residues" evidence="1">
    <location>
        <begin position="104"/>
        <end position="126"/>
    </location>
</feature>
<feature type="region of interest" description="Disordered" evidence="1">
    <location>
        <begin position="66"/>
        <end position="178"/>
    </location>
</feature>
<evidence type="ECO:0000313" key="3">
    <source>
        <dbReference type="Proteomes" id="UP000591131"/>
    </source>
</evidence>
<reference evidence="2 3" key="1">
    <citation type="submission" date="2020-04" db="EMBL/GenBank/DDBJ databases">
        <title>Perkinsus chesapeaki whole genome sequence.</title>
        <authorList>
            <person name="Bogema D.R."/>
        </authorList>
    </citation>
    <scope>NUCLEOTIDE SEQUENCE [LARGE SCALE GENOMIC DNA]</scope>
    <source>
        <strain evidence="2">ATCC PRA-425</strain>
    </source>
</reference>
<proteinExistence type="predicted"/>
<protein>
    <submittedName>
        <fullName evidence="2">Uncharacterized protein</fullName>
    </submittedName>
</protein>
<comment type="caution">
    <text evidence="2">The sequence shown here is derived from an EMBL/GenBank/DDBJ whole genome shotgun (WGS) entry which is preliminary data.</text>
</comment>
<organism evidence="2 3">
    <name type="scientific">Perkinsus chesapeaki</name>
    <name type="common">Clam parasite</name>
    <name type="synonym">Perkinsus andrewsi</name>
    <dbReference type="NCBI Taxonomy" id="330153"/>
    <lineage>
        <taxon>Eukaryota</taxon>
        <taxon>Sar</taxon>
        <taxon>Alveolata</taxon>
        <taxon>Perkinsozoa</taxon>
        <taxon>Perkinsea</taxon>
        <taxon>Perkinsida</taxon>
        <taxon>Perkinsidae</taxon>
        <taxon>Perkinsus</taxon>
    </lineage>
</organism>